<comment type="caution">
    <text evidence="2">The sequence shown here is derived from an EMBL/GenBank/DDBJ whole genome shotgun (WGS) entry which is preliminary data.</text>
</comment>
<dbReference type="RefSeq" id="WP_194502602.1">
    <property type="nucleotide sequence ID" value="NZ_JADIVZ010000002.1"/>
</dbReference>
<sequence length="94" mass="10060">MTAPPPSRPLGSLIDELGVGHEPAEGELVLGAVVLLKVLEPDGQVSMRSTWSPGLTWMERVGMHQAAAQTDIPMRPSGRWDTAELDGVDARDDS</sequence>
<reference evidence="2" key="1">
    <citation type="submission" date="2020-11" db="EMBL/GenBank/DDBJ databases">
        <title>Nocardioides sp. CBS4Y-1, whole genome shotgun sequence.</title>
        <authorList>
            <person name="Tuo L."/>
        </authorList>
    </citation>
    <scope>NUCLEOTIDE SEQUENCE</scope>
    <source>
        <strain evidence="2">CBS4Y-1</strain>
    </source>
</reference>
<feature type="region of interest" description="Disordered" evidence="1">
    <location>
        <begin position="73"/>
        <end position="94"/>
    </location>
</feature>
<protein>
    <submittedName>
        <fullName evidence="2">Uncharacterized protein</fullName>
    </submittedName>
</protein>
<evidence type="ECO:0000313" key="2">
    <source>
        <dbReference type="EMBL" id="MBF4161382.1"/>
    </source>
</evidence>
<evidence type="ECO:0000313" key="3">
    <source>
        <dbReference type="Proteomes" id="UP000656804"/>
    </source>
</evidence>
<dbReference type="EMBL" id="JADIVZ010000002">
    <property type="protein sequence ID" value="MBF4161382.1"/>
    <property type="molecule type" value="Genomic_DNA"/>
</dbReference>
<name>A0A930UX99_9ACTN</name>
<keyword evidence="3" id="KW-1185">Reference proteome</keyword>
<dbReference type="Proteomes" id="UP000656804">
    <property type="component" value="Unassembled WGS sequence"/>
</dbReference>
<accession>A0A930UX99</accession>
<evidence type="ECO:0000256" key="1">
    <source>
        <dbReference type="SAM" id="MobiDB-lite"/>
    </source>
</evidence>
<proteinExistence type="predicted"/>
<organism evidence="2 3">
    <name type="scientific">Nocardioides acrostichi</name>
    <dbReference type="NCBI Taxonomy" id="2784339"/>
    <lineage>
        <taxon>Bacteria</taxon>
        <taxon>Bacillati</taxon>
        <taxon>Actinomycetota</taxon>
        <taxon>Actinomycetes</taxon>
        <taxon>Propionibacteriales</taxon>
        <taxon>Nocardioidaceae</taxon>
        <taxon>Nocardioides</taxon>
    </lineage>
</organism>
<dbReference type="AlphaFoldDB" id="A0A930UX99"/>
<gene>
    <name evidence="2" type="ORF">ISG29_06730</name>
</gene>